<name>A0A1I7XGC6_HETBA</name>
<dbReference type="WBParaSite" id="Hba_16729">
    <property type="protein sequence ID" value="Hba_16729"/>
    <property type="gene ID" value="Hba_16729"/>
</dbReference>
<accession>A0A1I7XGC6</accession>
<evidence type="ECO:0000313" key="3">
    <source>
        <dbReference type="WBParaSite" id="Hba_16729"/>
    </source>
</evidence>
<evidence type="ECO:0000313" key="2">
    <source>
        <dbReference type="Proteomes" id="UP000095283"/>
    </source>
</evidence>
<dbReference type="AlphaFoldDB" id="A0A1I7XGC6"/>
<sequence>MVPSTPFSTYSPFPSFVSQPSISYPPFVFSNTLTTSPATTSANTSSLSGAGSSSNAESPPPEPKVSELKMIPMPTIPVPGTAEFDQRNETKYLTMGIKTEKEETKFAEPAKYIDPMQPTPPSWGYNLPAAANYAIYNNFYGPPPYYPQYSYGSEGYTPQNPAYCGQL</sequence>
<proteinExistence type="predicted"/>
<dbReference type="Proteomes" id="UP000095283">
    <property type="component" value="Unplaced"/>
</dbReference>
<reference evidence="3" key="1">
    <citation type="submission" date="2016-11" db="UniProtKB">
        <authorList>
            <consortium name="WormBaseParasite"/>
        </authorList>
    </citation>
    <scope>IDENTIFICATION</scope>
</reference>
<evidence type="ECO:0000256" key="1">
    <source>
        <dbReference type="SAM" id="MobiDB-lite"/>
    </source>
</evidence>
<feature type="region of interest" description="Disordered" evidence="1">
    <location>
        <begin position="33"/>
        <end position="67"/>
    </location>
</feature>
<feature type="compositionally biased region" description="Low complexity" evidence="1">
    <location>
        <begin position="33"/>
        <end position="57"/>
    </location>
</feature>
<protein>
    <submittedName>
        <fullName evidence="3">MFMR domain-containing protein</fullName>
    </submittedName>
</protein>
<organism evidence="2 3">
    <name type="scientific">Heterorhabditis bacteriophora</name>
    <name type="common">Entomopathogenic nematode worm</name>
    <dbReference type="NCBI Taxonomy" id="37862"/>
    <lineage>
        <taxon>Eukaryota</taxon>
        <taxon>Metazoa</taxon>
        <taxon>Ecdysozoa</taxon>
        <taxon>Nematoda</taxon>
        <taxon>Chromadorea</taxon>
        <taxon>Rhabditida</taxon>
        <taxon>Rhabditina</taxon>
        <taxon>Rhabditomorpha</taxon>
        <taxon>Strongyloidea</taxon>
        <taxon>Heterorhabditidae</taxon>
        <taxon>Heterorhabditis</taxon>
    </lineage>
</organism>
<keyword evidence="2" id="KW-1185">Reference proteome</keyword>